<protein>
    <recommendedName>
        <fullName evidence="4">Putative phospholipase</fullName>
        <ecNumber evidence="4">3.1.1.47</ecNumber>
    </recommendedName>
</protein>
<reference evidence="7" key="2">
    <citation type="submission" date="2020-04" db="EMBL/GenBank/DDBJ databases">
        <authorList>
            <consortium name="NCBI Genome Project"/>
        </authorList>
    </citation>
    <scope>NUCLEOTIDE SEQUENCE</scope>
    <source>
        <strain evidence="7">CBS 342.82</strain>
    </source>
</reference>
<dbReference type="PANTHER" id="PTHR10272:SF11">
    <property type="entry name" value="PHOSPHOLIPASE-RELATED"/>
    <property type="match status" value="1"/>
</dbReference>
<evidence type="ECO:0000313" key="6">
    <source>
        <dbReference type="Proteomes" id="UP000504637"/>
    </source>
</evidence>
<dbReference type="GO" id="GO:0016042">
    <property type="term" value="P:lipid catabolic process"/>
    <property type="evidence" value="ECO:0007669"/>
    <property type="project" value="UniProtKB-KW"/>
</dbReference>
<dbReference type="Gene3D" id="3.40.50.1820">
    <property type="entry name" value="alpha/beta hydrolase"/>
    <property type="match status" value="1"/>
</dbReference>
<evidence type="ECO:0000313" key="7">
    <source>
        <dbReference type="RefSeq" id="XP_033457913.1"/>
    </source>
</evidence>
<accession>A0A6J3M1S5</accession>
<dbReference type="GeneID" id="54363047"/>
<feature type="active site" description="Nucleophile" evidence="5">
    <location>
        <position position="270"/>
    </location>
</feature>
<evidence type="ECO:0000256" key="2">
    <source>
        <dbReference type="ARBA" id="ARBA00022963"/>
    </source>
</evidence>
<dbReference type="Proteomes" id="UP000504637">
    <property type="component" value="Unplaced"/>
</dbReference>
<keyword evidence="2 4" id="KW-0442">Lipid degradation</keyword>
<dbReference type="InterPro" id="IPR016715">
    <property type="entry name" value="PAF_acetylhydro_eukaryote"/>
</dbReference>
<dbReference type="SUPFAM" id="SSF53474">
    <property type="entry name" value="alpha/beta-Hydrolases"/>
    <property type="match status" value="1"/>
</dbReference>
<reference evidence="7" key="3">
    <citation type="submission" date="2025-08" db="UniProtKB">
        <authorList>
            <consortium name="RefSeq"/>
        </authorList>
    </citation>
    <scope>IDENTIFICATION</scope>
    <source>
        <strain evidence="7">CBS 342.82</strain>
    </source>
</reference>
<organism evidence="7">
    <name type="scientific">Dissoconium aciculare CBS 342.82</name>
    <dbReference type="NCBI Taxonomy" id="1314786"/>
    <lineage>
        <taxon>Eukaryota</taxon>
        <taxon>Fungi</taxon>
        <taxon>Dikarya</taxon>
        <taxon>Ascomycota</taxon>
        <taxon>Pezizomycotina</taxon>
        <taxon>Dothideomycetes</taxon>
        <taxon>Dothideomycetidae</taxon>
        <taxon>Mycosphaerellales</taxon>
        <taxon>Dissoconiaceae</taxon>
        <taxon>Dissoconium</taxon>
    </lineage>
</organism>
<feature type="active site" description="Charge relay system" evidence="5">
    <location>
        <position position="367"/>
    </location>
</feature>
<dbReference type="GO" id="GO:0003847">
    <property type="term" value="F:1-alkyl-2-acetylglycerophosphocholine esterase activity"/>
    <property type="evidence" value="ECO:0007669"/>
    <property type="project" value="UniProtKB-UniRule"/>
</dbReference>
<evidence type="ECO:0000256" key="5">
    <source>
        <dbReference type="PIRSR" id="PIRSR018169-1"/>
    </source>
</evidence>
<keyword evidence="1 4" id="KW-0378">Hydrolase</keyword>
<dbReference type="AlphaFoldDB" id="A0A6J3M1S5"/>
<sequence>MPLLSSKLPEYSGPYAVGTVDIEVPCEKRRSSEVVLRDTGVHPFEVDTVLFSLFYPAVKEVKTRRRRHPWVEKPLSFTAEGYARFAKCNNFLTNRIFQVALWALAGSTTFPANVDAPLVYERSESQKEEVKDGPQASRFPVIIFSHGMASSRTSYTQLCGELASRGYIVVAVEHRDGSGPGSFVMHNGSKRKVFPISPEQLDPTPDVSAYKIMQLAMREAEIEEAVRVLHKINDGQGLEIHKSNARREGADLHAWQDRLDMEQVIIAGHSFGATLAMQTLKAAPSPARPFIGAIALDPGKHSGPLNDDISVPILIINSESWSKKFTIFHGRPHFSTVKSIAEQVNAGAGAGAARRAAWFATSKGTTHPSPTDAPLIEPFLLSWTTGSTIDAREGVLQYVDVTLDFIHYLQTGRRRNVLGEDVTHPEYDQDARSEERIAAMKDAVGKYWQIHAAPSSSISSPE</sequence>
<keyword evidence="6" id="KW-1185">Reference proteome</keyword>
<reference evidence="7" key="1">
    <citation type="submission" date="2020-01" db="EMBL/GenBank/DDBJ databases">
        <authorList>
            <consortium name="DOE Joint Genome Institute"/>
            <person name="Haridas S."/>
            <person name="Albert R."/>
            <person name="Binder M."/>
            <person name="Bloem J."/>
            <person name="Labutti K."/>
            <person name="Salamov A."/>
            <person name="Andreopoulos B."/>
            <person name="Baker S.E."/>
            <person name="Barry K."/>
            <person name="Bills G."/>
            <person name="Bluhm B.H."/>
            <person name="Cannon C."/>
            <person name="Castanera R."/>
            <person name="Culley D.E."/>
            <person name="Daum C."/>
            <person name="Ezra D."/>
            <person name="Gonzalez J.B."/>
            <person name="Henrissat B."/>
            <person name="Kuo A."/>
            <person name="Liang C."/>
            <person name="Lipzen A."/>
            <person name="Lutzoni F."/>
            <person name="Magnuson J."/>
            <person name="Mondo S."/>
            <person name="Nolan M."/>
            <person name="Ohm R."/>
            <person name="Pangilinan J."/>
            <person name="Park H.-J."/>
            <person name="Ramirez L."/>
            <person name="Alfaro M."/>
            <person name="Sun H."/>
            <person name="Tritt A."/>
            <person name="Yoshinaga Y."/>
            <person name="Zwiers L.-H."/>
            <person name="Turgeon B.G."/>
            <person name="Goodwin S.B."/>
            <person name="Spatafora J.W."/>
            <person name="Crous P.W."/>
            <person name="Grigoriev I.V."/>
        </authorList>
    </citation>
    <scope>NUCLEOTIDE SEQUENCE</scope>
    <source>
        <strain evidence="7">CBS 342.82</strain>
    </source>
</reference>
<keyword evidence="3 4" id="KW-0443">Lipid metabolism</keyword>
<evidence type="ECO:0000256" key="4">
    <source>
        <dbReference type="PIRNR" id="PIRNR018169"/>
    </source>
</evidence>
<feature type="active site" description="Charge relay system" evidence="5">
    <location>
        <position position="297"/>
    </location>
</feature>
<dbReference type="InterPro" id="IPR029058">
    <property type="entry name" value="AB_hydrolase_fold"/>
</dbReference>
<dbReference type="RefSeq" id="XP_033457913.1">
    <property type="nucleotide sequence ID" value="XM_033605247.1"/>
</dbReference>
<proteinExistence type="inferred from homology"/>
<dbReference type="PANTHER" id="PTHR10272">
    <property type="entry name" value="PLATELET-ACTIVATING FACTOR ACETYLHYDROLASE"/>
    <property type="match status" value="1"/>
</dbReference>
<gene>
    <name evidence="7" type="ORF">K489DRAFT_381920</name>
</gene>
<comment type="similarity">
    <text evidence="4">Belongs to the serine esterase family.</text>
</comment>
<dbReference type="Pfam" id="PF03403">
    <property type="entry name" value="PAF-AH_p_II"/>
    <property type="match status" value="1"/>
</dbReference>
<evidence type="ECO:0000256" key="1">
    <source>
        <dbReference type="ARBA" id="ARBA00022801"/>
    </source>
</evidence>
<dbReference type="PIRSF" id="PIRSF018169">
    <property type="entry name" value="PAF_acetylhydrolase"/>
    <property type="match status" value="1"/>
</dbReference>
<comment type="catalytic activity">
    <reaction evidence="4">
        <text>a 1-O-alkyl-2-acetyl-sn-glycero-3-phosphocholine + H2O = a 1-O-alkyl-sn-glycero-3-phosphocholine + acetate + H(+)</text>
        <dbReference type="Rhea" id="RHEA:17777"/>
        <dbReference type="ChEBI" id="CHEBI:15377"/>
        <dbReference type="ChEBI" id="CHEBI:15378"/>
        <dbReference type="ChEBI" id="CHEBI:30089"/>
        <dbReference type="ChEBI" id="CHEBI:30909"/>
        <dbReference type="ChEBI" id="CHEBI:36707"/>
        <dbReference type="EC" id="3.1.1.47"/>
    </reaction>
</comment>
<dbReference type="OrthoDB" id="2363873at2759"/>
<evidence type="ECO:0000256" key="3">
    <source>
        <dbReference type="ARBA" id="ARBA00023098"/>
    </source>
</evidence>
<name>A0A6J3M1S5_9PEZI</name>
<dbReference type="EC" id="3.1.1.47" evidence="4"/>